<protein>
    <submittedName>
        <fullName evidence="1">Uncharacterized protein</fullName>
    </submittedName>
</protein>
<dbReference type="EMBL" id="CP073720">
    <property type="protein sequence ID" value="UWP80478.1"/>
    <property type="molecule type" value="Genomic_DNA"/>
</dbReference>
<reference evidence="1" key="2">
    <citation type="submission" date="2022-09" db="EMBL/GenBank/DDBJ databases">
        <title>Biosynthetic gene clusters of Dactylosporangioum fulvum.</title>
        <authorList>
            <person name="Caradec T."/>
        </authorList>
    </citation>
    <scope>NUCLEOTIDE SEQUENCE</scope>
    <source>
        <strain evidence="1">NRRL B-16292</strain>
    </source>
</reference>
<evidence type="ECO:0000313" key="1">
    <source>
        <dbReference type="EMBL" id="UWP80478.1"/>
    </source>
</evidence>
<sequence length="60" mass="6746">MHDGRHKLVTGRDLPPAGAKEFIRFLNRVADSMFGGGLTRAELRAEAARLLQTYPQPWPQ</sequence>
<reference evidence="1" key="1">
    <citation type="submission" date="2021-04" db="EMBL/GenBank/DDBJ databases">
        <authorList>
            <person name="Hartkoorn R.C."/>
            <person name="Beaudoing E."/>
            <person name="Hot D."/>
        </authorList>
    </citation>
    <scope>NUCLEOTIDE SEQUENCE</scope>
    <source>
        <strain evidence="1">NRRL B-16292</strain>
    </source>
</reference>
<gene>
    <name evidence="1" type="ORF">Dfulv_35705</name>
</gene>
<organism evidence="1 2">
    <name type="scientific">Dactylosporangium fulvum</name>
    <dbReference type="NCBI Taxonomy" id="53359"/>
    <lineage>
        <taxon>Bacteria</taxon>
        <taxon>Bacillati</taxon>
        <taxon>Actinomycetota</taxon>
        <taxon>Actinomycetes</taxon>
        <taxon>Micromonosporales</taxon>
        <taxon>Micromonosporaceae</taxon>
        <taxon>Dactylosporangium</taxon>
    </lineage>
</organism>
<proteinExistence type="predicted"/>
<dbReference type="Proteomes" id="UP001059617">
    <property type="component" value="Chromosome"/>
</dbReference>
<evidence type="ECO:0000313" key="2">
    <source>
        <dbReference type="Proteomes" id="UP001059617"/>
    </source>
</evidence>
<keyword evidence="2" id="KW-1185">Reference proteome</keyword>
<name>A0ABY5VRT4_9ACTN</name>
<dbReference type="RefSeq" id="WP_259858238.1">
    <property type="nucleotide sequence ID" value="NZ_BAAAST010000077.1"/>
</dbReference>
<accession>A0ABY5VRT4</accession>